<comment type="similarity">
    <text evidence="2 19">Belongs to the Nudix hydrolase family.</text>
</comment>
<dbReference type="PROSITE" id="PS00893">
    <property type="entry name" value="NUDIX_BOX"/>
    <property type="match status" value="1"/>
</dbReference>
<keyword evidence="9" id="KW-0234">DNA repair</keyword>
<dbReference type="eggNOG" id="COG0352">
    <property type="taxonomic scope" value="Bacteria"/>
</dbReference>
<keyword evidence="5 18" id="KW-0479">Metal-binding</keyword>
<evidence type="ECO:0000256" key="17">
    <source>
        <dbReference type="PIRSR" id="PIRSR603561-1"/>
    </source>
</evidence>
<dbReference type="CDD" id="cd00564">
    <property type="entry name" value="TMP_TenI"/>
    <property type="match status" value="1"/>
</dbReference>
<evidence type="ECO:0000256" key="13">
    <source>
        <dbReference type="ARBA" id="ARBA00040794"/>
    </source>
</evidence>
<feature type="binding site" evidence="17">
    <location>
        <begin position="38"/>
        <end position="41"/>
    </location>
    <ligand>
        <name>8-oxo-dGTP</name>
        <dbReference type="ChEBI" id="CHEBI:77896"/>
    </ligand>
</feature>
<dbReference type="EC" id="3.6.1.55" evidence="12"/>
<evidence type="ECO:0000256" key="1">
    <source>
        <dbReference type="ARBA" id="ARBA00001946"/>
    </source>
</evidence>
<dbReference type="OrthoDB" id="9810648at2"/>
<dbReference type="PRINTS" id="PR00502">
    <property type="entry name" value="NUDIXFAMILY"/>
</dbReference>
<dbReference type="PANTHER" id="PTHR47707">
    <property type="entry name" value="8-OXO-DGTP DIPHOSPHATASE"/>
    <property type="match status" value="1"/>
</dbReference>
<keyword evidence="4" id="KW-0235">DNA replication</keyword>
<evidence type="ECO:0000256" key="7">
    <source>
        <dbReference type="ARBA" id="ARBA00022801"/>
    </source>
</evidence>
<dbReference type="InterPro" id="IPR022998">
    <property type="entry name" value="ThiamineP_synth_TenI"/>
</dbReference>
<dbReference type="InterPro" id="IPR020476">
    <property type="entry name" value="Nudix_hydrolase"/>
</dbReference>
<comment type="catalytic activity">
    <reaction evidence="11">
        <text>8-oxo-GTP + H2O = 8-oxo-GMP + diphosphate + H(+)</text>
        <dbReference type="Rhea" id="RHEA:67616"/>
        <dbReference type="ChEBI" id="CHEBI:15377"/>
        <dbReference type="ChEBI" id="CHEBI:15378"/>
        <dbReference type="ChEBI" id="CHEBI:33019"/>
        <dbReference type="ChEBI" id="CHEBI:143553"/>
        <dbReference type="ChEBI" id="CHEBI:145694"/>
    </reaction>
</comment>
<evidence type="ECO:0000259" key="20">
    <source>
        <dbReference type="PROSITE" id="PS51462"/>
    </source>
</evidence>
<keyword evidence="6" id="KW-0227">DNA damage</keyword>
<gene>
    <name evidence="21" type="ORF">HMPREF2130_03525</name>
</gene>
<keyword evidence="8 18" id="KW-0460">Magnesium</keyword>
<feature type="binding site" evidence="17">
    <location>
        <position position="27"/>
    </location>
    <ligand>
        <name>8-oxo-dGTP</name>
        <dbReference type="ChEBI" id="CHEBI:77896"/>
    </ligand>
</feature>
<dbReference type="InterPro" id="IPR047127">
    <property type="entry name" value="MutT-like"/>
</dbReference>
<dbReference type="InterPro" id="IPR003561">
    <property type="entry name" value="Mutator_MutT"/>
</dbReference>
<dbReference type="Proteomes" id="UP000029629">
    <property type="component" value="Unassembled WGS sequence"/>
</dbReference>
<dbReference type="Gene3D" id="3.90.79.10">
    <property type="entry name" value="Nucleoside Triphosphate Pyrophosphohydrolase"/>
    <property type="match status" value="1"/>
</dbReference>
<dbReference type="GO" id="GO:0035539">
    <property type="term" value="F:8-oxo-7,8-dihydrodeoxyguanosine triphosphate pyrophosphatase activity"/>
    <property type="evidence" value="ECO:0007669"/>
    <property type="project" value="UniProtKB-EC"/>
</dbReference>
<evidence type="ECO:0000256" key="6">
    <source>
        <dbReference type="ARBA" id="ARBA00022763"/>
    </source>
</evidence>
<keyword evidence="7 19" id="KW-0378">Hydrolase</keyword>
<dbReference type="PROSITE" id="PS51462">
    <property type="entry name" value="NUDIX"/>
    <property type="match status" value="1"/>
</dbReference>
<comment type="catalytic activity">
    <reaction evidence="10">
        <text>8-oxo-dGTP + H2O = 8-oxo-dGMP + diphosphate + H(+)</text>
        <dbReference type="Rhea" id="RHEA:31575"/>
        <dbReference type="ChEBI" id="CHEBI:15377"/>
        <dbReference type="ChEBI" id="CHEBI:15378"/>
        <dbReference type="ChEBI" id="CHEBI:33019"/>
        <dbReference type="ChEBI" id="CHEBI:63224"/>
        <dbReference type="ChEBI" id="CHEBI:77896"/>
        <dbReference type="EC" id="3.6.1.55"/>
    </reaction>
</comment>
<evidence type="ECO:0000256" key="5">
    <source>
        <dbReference type="ARBA" id="ARBA00022723"/>
    </source>
</evidence>
<evidence type="ECO:0000256" key="10">
    <source>
        <dbReference type="ARBA" id="ARBA00035861"/>
    </source>
</evidence>
<feature type="binding site" evidence="18">
    <location>
        <position position="61"/>
    </location>
    <ligand>
        <name>Mg(2+)</name>
        <dbReference type="ChEBI" id="CHEBI:18420"/>
    </ligand>
</feature>
<dbReference type="GO" id="GO:0044715">
    <property type="term" value="F:8-oxo-dGDP phosphatase activity"/>
    <property type="evidence" value="ECO:0007669"/>
    <property type="project" value="TreeGrafter"/>
</dbReference>
<dbReference type="Pfam" id="PF00293">
    <property type="entry name" value="NUDIX"/>
    <property type="match status" value="1"/>
</dbReference>
<evidence type="ECO:0000313" key="21">
    <source>
        <dbReference type="EMBL" id="KGF31387.1"/>
    </source>
</evidence>
<evidence type="ECO:0000256" key="9">
    <source>
        <dbReference type="ARBA" id="ARBA00023204"/>
    </source>
</evidence>
<reference evidence="21 22" key="1">
    <citation type="submission" date="2014-07" db="EMBL/GenBank/DDBJ databases">
        <authorList>
            <person name="McCorrison J."/>
            <person name="Sanka R."/>
            <person name="Torralba M."/>
            <person name="Gillis M."/>
            <person name="Haft D.H."/>
            <person name="Methe B."/>
            <person name="Sutton G."/>
            <person name="Nelson K.E."/>
        </authorList>
    </citation>
    <scope>NUCLEOTIDE SEQUENCE [LARGE SCALE GENOMIC DNA]</scope>
    <source>
        <strain evidence="21 22">DNF00040</strain>
    </source>
</reference>
<dbReference type="InterPro" id="IPR036206">
    <property type="entry name" value="ThiamineP_synth_sf"/>
</dbReference>
<keyword evidence="3" id="KW-0515">Mutator protein</keyword>
<dbReference type="GO" id="GO:0006260">
    <property type="term" value="P:DNA replication"/>
    <property type="evidence" value="ECO:0007669"/>
    <property type="project" value="UniProtKB-KW"/>
</dbReference>
<evidence type="ECO:0000256" key="16">
    <source>
        <dbReference type="ARBA" id="ARBA00042798"/>
    </source>
</evidence>
<dbReference type="Gene3D" id="3.20.20.70">
    <property type="entry name" value="Aldolase class I"/>
    <property type="match status" value="1"/>
</dbReference>
<evidence type="ECO:0000256" key="19">
    <source>
        <dbReference type="RuleBase" id="RU003476"/>
    </source>
</evidence>
<evidence type="ECO:0000256" key="2">
    <source>
        <dbReference type="ARBA" id="ARBA00005582"/>
    </source>
</evidence>
<evidence type="ECO:0000256" key="8">
    <source>
        <dbReference type="ARBA" id="ARBA00022842"/>
    </source>
</evidence>
<dbReference type="eggNOG" id="COG0494">
    <property type="taxonomic scope" value="Bacteria"/>
</dbReference>
<dbReference type="NCBIfam" id="NF006530">
    <property type="entry name" value="PRK08999.1"/>
    <property type="match status" value="1"/>
</dbReference>
<evidence type="ECO:0000256" key="11">
    <source>
        <dbReference type="ARBA" id="ARBA00036904"/>
    </source>
</evidence>
<dbReference type="EMBL" id="JRNI01000014">
    <property type="protein sequence ID" value="KGF31387.1"/>
    <property type="molecule type" value="Genomic_DNA"/>
</dbReference>
<dbReference type="GO" id="GO:0046872">
    <property type="term" value="F:metal ion binding"/>
    <property type="evidence" value="ECO:0007669"/>
    <property type="project" value="UniProtKB-KW"/>
</dbReference>
<dbReference type="InterPro" id="IPR015797">
    <property type="entry name" value="NUDIX_hydrolase-like_dom_sf"/>
</dbReference>
<dbReference type="InterPro" id="IPR000086">
    <property type="entry name" value="NUDIX_hydrolase_dom"/>
</dbReference>
<dbReference type="CDD" id="cd03425">
    <property type="entry name" value="NUDIX_MutT_NudA_like"/>
    <property type="match status" value="1"/>
</dbReference>
<dbReference type="GO" id="GO:0008413">
    <property type="term" value="F:8-oxo-7,8-dihydroguanosine triphosphate pyrophosphatase activity"/>
    <property type="evidence" value="ECO:0007669"/>
    <property type="project" value="InterPro"/>
</dbReference>
<organism evidence="21 22">
    <name type="scientific">Oligella urethralis DNF00040</name>
    <dbReference type="NCBI Taxonomy" id="1401065"/>
    <lineage>
        <taxon>Bacteria</taxon>
        <taxon>Pseudomonadati</taxon>
        <taxon>Pseudomonadota</taxon>
        <taxon>Betaproteobacteria</taxon>
        <taxon>Burkholderiales</taxon>
        <taxon>Alcaligenaceae</taxon>
        <taxon>Oligella</taxon>
    </lineage>
</organism>
<evidence type="ECO:0000256" key="18">
    <source>
        <dbReference type="PIRSR" id="PIRSR603561-2"/>
    </source>
</evidence>
<dbReference type="GO" id="GO:0009228">
    <property type="term" value="P:thiamine biosynthetic process"/>
    <property type="evidence" value="ECO:0007669"/>
    <property type="project" value="UniProtKB-KW"/>
</dbReference>
<dbReference type="SUPFAM" id="SSF55811">
    <property type="entry name" value="Nudix"/>
    <property type="match status" value="1"/>
</dbReference>
<protein>
    <recommendedName>
        <fullName evidence="13">8-oxo-dGTP diphosphatase</fullName>
        <ecNumber evidence="12">3.6.1.55</ecNumber>
    </recommendedName>
    <alternativeName>
        <fullName evidence="16">7,8-dihydro-8-oxoguanine-triphosphatase</fullName>
    </alternativeName>
    <alternativeName>
        <fullName evidence="15">Mutator protein MutT</fullName>
    </alternativeName>
    <alternativeName>
        <fullName evidence="14">dGTP pyrophosphohydrolase</fullName>
    </alternativeName>
</protein>
<dbReference type="PANTHER" id="PTHR47707:SF1">
    <property type="entry name" value="NUDIX HYDROLASE FAMILY PROTEIN"/>
    <property type="match status" value="1"/>
</dbReference>
<feature type="binding site" evidence="18">
    <location>
        <position position="41"/>
    </location>
    <ligand>
        <name>Mg(2+)</name>
        <dbReference type="ChEBI" id="CHEBI:18420"/>
    </ligand>
</feature>
<sequence>MSATKPFLNVAVGVLINATGEVLLAQRPRDKSWPDWWEFPGGKIETGETALAALGRELKEELGIQITTVSPWVCYDYEYPKTRVRLAFFLVTAWDGEPKGIEGQQGVRWFKAEDAATLDKLLPASIAPLRWLSELSALYAISPAWHPESDPEELSQYVAQAIQRGVRLFQFRQPQWPTGTACPKLKRLFEHMLALCHAQGAKLLINSVHPKAWWAAADGVQLRAADAILLEERPLAESKLLGVSCHHLGDILNARRLAADFMLLGHVQASSSHPNESPMGWRKFAELAAQASRPVYAIGGLSPADLEVAQAHHAHGIAAISAFKLSQ</sequence>
<evidence type="ECO:0000256" key="12">
    <source>
        <dbReference type="ARBA" id="ARBA00038905"/>
    </source>
</evidence>
<dbReference type="SUPFAM" id="SSF51391">
    <property type="entry name" value="Thiamin phosphate synthase"/>
    <property type="match status" value="1"/>
</dbReference>
<dbReference type="NCBIfam" id="TIGR00586">
    <property type="entry name" value="mutt"/>
    <property type="match status" value="1"/>
</dbReference>
<evidence type="ECO:0000256" key="14">
    <source>
        <dbReference type="ARBA" id="ARBA00041592"/>
    </source>
</evidence>
<dbReference type="RefSeq" id="WP_036558150.1">
    <property type="nucleotide sequence ID" value="NZ_JRNI01000014.1"/>
</dbReference>
<evidence type="ECO:0000256" key="15">
    <source>
        <dbReference type="ARBA" id="ARBA00041979"/>
    </source>
</evidence>
<evidence type="ECO:0000256" key="4">
    <source>
        <dbReference type="ARBA" id="ARBA00022705"/>
    </source>
</evidence>
<dbReference type="Pfam" id="PF02581">
    <property type="entry name" value="TMP-TENI"/>
    <property type="match status" value="1"/>
</dbReference>
<comment type="caution">
    <text evidence="21">The sequence shown here is derived from an EMBL/GenBank/DDBJ whole genome shotgun (WGS) entry which is preliminary data.</text>
</comment>
<comment type="cofactor">
    <cofactor evidence="1 18">
        <name>Mg(2+)</name>
        <dbReference type="ChEBI" id="CHEBI:18420"/>
    </cofactor>
</comment>
<name>A0A096AL43_9BURK</name>
<dbReference type="GO" id="GO:0044716">
    <property type="term" value="F:8-oxo-GDP phosphatase activity"/>
    <property type="evidence" value="ECO:0007669"/>
    <property type="project" value="TreeGrafter"/>
</dbReference>
<accession>A0A096AL43</accession>
<keyword evidence="22" id="KW-1185">Reference proteome</keyword>
<proteinExistence type="inferred from homology"/>
<evidence type="ECO:0000256" key="3">
    <source>
        <dbReference type="ARBA" id="ARBA00022457"/>
    </source>
</evidence>
<feature type="domain" description="Nudix hydrolase" evidence="20">
    <location>
        <begin position="5"/>
        <end position="134"/>
    </location>
</feature>
<evidence type="ECO:0000313" key="22">
    <source>
        <dbReference type="Proteomes" id="UP000029629"/>
    </source>
</evidence>
<dbReference type="InterPro" id="IPR020084">
    <property type="entry name" value="NUDIX_hydrolase_CS"/>
</dbReference>
<dbReference type="AlphaFoldDB" id="A0A096AL43"/>
<dbReference type="InterPro" id="IPR013785">
    <property type="entry name" value="Aldolase_TIM"/>
</dbReference>
<dbReference type="GO" id="GO:0006281">
    <property type="term" value="P:DNA repair"/>
    <property type="evidence" value="ECO:0007669"/>
    <property type="project" value="UniProtKB-KW"/>
</dbReference>